<name>A0A2W5NQV0_9SPHN</name>
<proteinExistence type="predicted"/>
<evidence type="ECO:0000313" key="1">
    <source>
        <dbReference type="EMBL" id="PZQ55786.1"/>
    </source>
</evidence>
<comment type="caution">
    <text evidence="1">The sequence shown here is derived from an EMBL/GenBank/DDBJ whole genome shotgun (WGS) entry which is preliminary data.</text>
</comment>
<protein>
    <submittedName>
        <fullName evidence="1">Uncharacterized protein</fullName>
    </submittedName>
</protein>
<evidence type="ECO:0000313" key="2">
    <source>
        <dbReference type="Proteomes" id="UP000249082"/>
    </source>
</evidence>
<organism evidence="1 2">
    <name type="scientific">Novosphingobium pentaromativorans</name>
    <dbReference type="NCBI Taxonomy" id="205844"/>
    <lineage>
        <taxon>Bacteria</taxon>
        <taxon>Pseudomonadati</taxon>
        <taxon>Pseudomonadota</taxon>
        <taxon>Alphaproteobacteria</taxon>
        <taxon>Sphingomonadales</taxon>
        <taxon>Sphingomonadaceae</taxon>
        <taxon>Novosphingobium</taxon>
    </lineage>
</organism>
<accession>A0A2W5NQV0</accession>
<sequence>MVAGLRIWNQAGAIVFDTTSLAGRYVGTLTLTGPAQGVFSVPGLQAGNEVWINVQFYNVPFLNMQDALVRLRDQIVIDYNTMNLPAGSVTDIHYGFK</sequence>
<gene>
    <name evidence="1" type="ORF">DI555_07095</name>
</gene>
<dbReference type="AlphaFoldDB" id="A0A2W5NQV0"/>
<dbReference type="Proteomes" id="UP000249082">
    <property type="component" value="Unassembled WGS sequence"/>
</dbReference>
<reference evidence="1 2" key="1">
    <citation type="submission" date="2017-08" db="EMBL/GenBank/DDBJ databases">
        <title>Infants hospitalized years apart are colonized by the same room-sourced microbial strains.</title>
        <authorList>
            <person name="Brooks B."/>
            <person name="Olm M.R."/>
            <person name="Firek B.A."/>
            <person name="Baker R."/>
            <person name="Thomas B.C."/>
            <person name="Morowitz M.J."/>
            <person name="Banfield J.F."/>
        </authorList>
    </citation>
    <scope>NUCLEOTIDE SEQUENCE [LARGE SCALE GENOMIC DNA]</scope>
    <source>
        <strain evidence="1">S2_005_002_R2_33</strain>
    </source>
</reference>
<dbReference type="EMBL" id="QFPX01000005">
    <property type="protein sequence ID" value="PZQ55786.1"/>
    <property type="molecule type" value="Genomic_DNA"/>
</dbReference>